<feature type="region of interest" description="Disordered" evidence="6">
    <location>
        <begin position="1355"/>
        <end position="1384"/>
    </location>
</feature>
<dbReference type="GO" id="GO:0071037">
    <property type="term" value="P:nuclear polyadenylation-dependent snRNA catabolic process"/>
    <property type="evidence" value="ECO:0007669"/>
    <property type="project" value="TreeGrafter"/>
</dbReference>
<gene>
    <name evidence="8" type="ORF">BESB_006090</name>
</gene>
<evidence type="ECO:0000256" key="3">
    <source>
        <dbReference type="ARBA" id="ARBA00022801"/>
    </source>
</evidence>
<evidence type="ECO:0000313" key="8">
    <source>
        <dbReference type="EMBL" id="PFH38268.1"/>
    </source>
</evidence>
<feature type="compositionally biased region" description="Low complexity" evidence="6">
    <location>
        <begin position="1287"/>
        <end position="1299"/>
    </location>
</feature>
<feature type="region of interest" description="Disordered" evidence="6">
    <location>
        <begin position="1259"/>
        <end position="1335"/>
    </location>
</feature>
<dbReference type="CDD" id="cd06147">
    <property type="entry name" value="Rrp6p_like_exo"/>
    <property type="match status" value="1"/>
</dbReference>
<feature type="compositionally biased region" description="Basic and acidic residues" evidence="6">
    <location>
        <begin position="24"/>
        <end position="36"/>
    </location>
</feature>
<dbReference type="InterPro" id="IPR002562">
    <property type="entry name" value="3'-5'_exonuclease_dom"/>
</dbReference>
<keyword evidence="4 8" id="KW-0269">Exonuclease</keyword>
<feature type="compositionally biased region" description="Basic and acidic residues" evidence="6">
    <location>
        <begin position="1130"/>
        <end position="1151"/>
    </location>
</feature>
<dbReference type="GO" id="GO:0071035">
    <property type="term" value="P:nuclear polyadenylation-dependent rRNA catabolic process"/>
    <property type="evidence" value="ECO:0007669"/>
    <property type="project" value="TreeGrafter"/>
</dbReference>
<feature type="compositionally biased region" description="Low complexity" evidence="6">
    <location>
        <begin position="1227"/>
        <end position="1238"/>
    </location>
</feature>
<dbReference type="GO" id="GO:0005730">
    <property type="term" value="C:nucleolus"/>
    <property type="evidence" value="ECO:0007669"/>
    <property type="project" value="TreeGrafter"/>
</dbReference>
<dbReference type="SUPFAM" id="SSF47819">
    <property type="entry name" value="HRDC-like"/>
    <property type="match status" value="1"/>
</dbReference>
<dbReference type="STRING" id="94643.A0A2A9MIA5"/>
<sequence>MNFSVPALDRLVAERASSGAHPPADAKGRNTEGHSEQRQANALHGLLASITGLVRSAQAIPAGDEYSIRTSNAEAAKETHQAAAETLEVLSLATSLGLPGSGFADASRANIYVHRNLSGVGRDAAGDAGAANVERAQERRNLFPAFQDFLDDLLDDVDKAIAFHERHPNAPLPPPNKLKNNGVSGGDAGASDGRASNSLFPEGHITALSLASSSSSSAAARASPRAGASLAACGARPGVLAELASAVRNRPQRQWLHLIDNFAPRFVPRLPHKPHAREPLHPAIVRAQAVRLKRMRRLRKLLDGEDDGFDDAPQTQNKPSQASADSPNSANAAERPHNGSRDAAAASAGKAETKAKGKSAASTVVLPPSLSLHLHGRGVLPTAGSGGASAESTGSPESPGQGASPKRSVEGEETEPLPHVYEAELSELQWKGEDGQAVDGIFGGSDLFEICKPRRWKPLKDTPLVRISTKEELQAIVDELSSGVHPLVAIDLEHHSFHSYRGFTCLIQLSTREKDYLIDPFPLFEQLHVLNAVTANPRILKIFHGSESDIIWLQRDFSVYVVNMFDTCVAARALALPGGASLANLLHTYCDVEANKQYQLADWRRRPLTPELELYARSDTHYLPYIFDVMKNQLLSRPDMGGAVEGPAVSGLEEGLQVTEAGAQAMQVTMERSRDICLKTHVQGPFDAPTEAELLLKRNRAGLSPLSYVVFIELLKWRDNLARRQDRSPVSLATPAHLLLLAQKRPTSTMEFNAAIRPAPPTLRHHTRELIQLVQKSLLDAAAAQRAANAVGLSPSLPPTPSAPGSPEPVLAAIERSASQEEKKSRKRKSRPDEDDSPSCSSSDDDEALLPQATLLEQAARKVRLDAAQKASGSSSPCRKKEFSADEVGDVSAGACESASLSAKSREGSGMLAPTGEGETATGDGDAKPVARPRGRKAQSCGLIVAAGADGESLVTVHSSLGNKRRRVELPRVTVKVVPLASVDAAAYPDFFGRQRSANFASAPANCRLRGDAKSSGKQASTDEVVHRVYEQMKLVERHHLLVSHEVLGDPFSCLCLPASSFSDADGGADGEANAAALPAACHEEQGPAGACAVAPDDASSASSSSSFFPLLCAVPVPPPPAALLSVLAERDQEAGRSESDREAEGTHANDGDAPEGNEFDTGGDVVIVSQQTKWKRKGRKRGKCGKQKPSEQGEKLRESGAGRPAAIPQRNAEDAKASGVRGGGAALRAAGAASLAQAACTVGTPELPLLAPDAALRRSKFMKDKKSQRPDQTPSSGIAQVDKHGAAPAESAPIPASGEKGGQVRHAEKSKKGRKEVSFAAGAESGTEDSGTEKQKLSWLPAAFLSHGLTAAGLTVQQTGGRRDGKGSGKPPHFKKGKKKGFF</sequence>
<dbReference type="InterPro" id="IPR010997">
    <property type="entry name" value="HRDC-like_sf"/>
</dbReference>
<dbReference type="GO" id="GO:0071044">
    <property type="term" value="P:histone mRNA catabolic process"/>
    <property type="evidence" value="ECO:0007669"/>
    <property type="project" value="TreeGrafter"/>
</dbReference>
<feature type="compositionally biased region" description="Basic residues" evidence="6">
    <location>
        <begin position="1174"/>
        <end position="1187"/>
    </location>
</feature>
<evidence type="ECO:0000259" key="7">
    <source>
        <dbReference type="PROSITE" id="PS50967"/>
    </source>
</evidence>
<feature type="region of interest" description="Disordered" evidence="6">
    <location>
        <begin position="1130"/>
        <end position="1238"/>
    </location>
</feature>
<protein>
    <submittedName>
        <fullName evidence="8">3'-5' exonuclease domain-containing protein</fullName>
    </submittedName>
</protein>
<evidence type="ECO:0000313" key="9">
    <source>
        <dbReference type="Proteomes" id="UP000224006"/>
    </source>
</evidence>
<dbReference type="OrthoDB" id="2250022at2759"/>
<dbReference type="VEuPathDB" id="ToxoDB:BESB_006090"/>
<keyword evidence="5" id="KW-0539">Nucleus</keyword>
<comment type="subcellular location">
    <subcellularLocation>
        <location evidence="1">Nucleus</location>
    </subcellularLocation>
</comment>
<dbReference type="InterPro" id="IPR036397">
    <property type="entry name" value="RNaseH_sf"/>
</dbReference>
<feature type="region of interest" description="Disordered" evidence="6">
    <location>
        <begin position="375"/>
        <end position="414"/>
    </location>
</feature>
<feature type="region of interest" description="Disordered" evidence="6">
    <location>
        <begin position="14"/>
        <end position="36"/>
    </location>
</feature>
<dbReference type="GO" id="GO:0000176">
    <property type="term" value="C:nuclear exosome (RNase complex)"/>
    <property type="evidence" value="ECO:0007669"/>
    <property type="project" value="TreeGrafter"/>
</dbReference>
<dbReference type="SUPFAM" id="SSF53098">
    <property type="entry name" value="Ribonuclease H-like"/>
    <property type="match status" value="1"/>
</dbReference>
<feature type="compositionally biased region" description="Basic residues" evidence="6">
    <location>
        <begin position="1373"/>
        <end position="1384"/>
    </location>
</feature>
<keyword evidence="9" id="KW-1185">Reference proteome</keyword>
<dbReference type="GO" id="GO:0071036">
    <property type="term" value="P:nuclear polyadenylation-dependent snoRNA catabolic process"/>
    <property type="evidence" value="ECO:0007669"/>
    <property type="project" value="TreeGrafter"/>
</dbReference>
<dbReference type="Gene3D" id="1.10.150.80">
    <property type="entry name" value="HRDC domain"/>
    <property type="match status" value="1"/>
</dbReference>
<dbReference type="Pfam" id="PF00570">
    <property type="entry name" value="HRDC"/>
    <property type="match status" value="1"/>
</dbReference>
<evidence type="ECO:0000256" key="4">
    <source>
        <dbReference type="ARBA" id="ARBA00022839"/>
    </source>
</evidence>
<dbReference type="GO" id="GO:0000166">
    <property type="term" value="F:nucleotide binding"/>
    <property type="evidence" value="ECO:0007669"/>
    <property type="project" value="InterPro"/>
</dbReference>
<feature type="region of interest" description="Disordered" evidence="6">
    <location>
        <begin position="867"/>
        <end position="935"/>
    </location>
</feature>
<comment type="caution">
    <text evidence="8">The sequence shown here is derived from an EMBL/GenBank/DDBJ whole genome shotgun (WGS) entry which is preliminary data.</text>
</comment>
<organism evidence="8 9">
    <name type="scientific">Besnoitia besnoiti</name>
    <name type="common">Apicomplexan protozoan</name>
    <dbReference type="NCBI Taxonomy" id="94643"/>
    <lineage>
        <taxon>Eukaryota</taxon>
        <taxon>Sar</taxon>
        <taxon>Alveolata</taxon>
        <taxon>Apicomplexa</taxon>
        <taxon>Conoidasida</taxon>
        <taxon>Coccidia</taxon>
        <taxon>Eucoccidiorida</taxon>
        <taxon>Eimeriorina</taxon>
        <taxon>Sarcocystidae</taxon>
        <taxon>Besnoitia</taxon>
    </lineage>
</organism>
<keyword evidence="2" id="KW-0540">Nuclease</keyword>
<dbReference type="PANTHER" id="PTHR12124:SF47">
    <property type="entry name" value="EXOSOME COMPONENT 10"/>
    <property type="match status" value="1"/>
</dbReference>
<dbReference type="Gene3D" id="3.30.420.10">
    <property type="entry name" value="Ribonuclease H-like superfamily/Ribonuclease H"/>
    <property type="match status" value="1"/>
</dbReference>
<accession>A0A2A9MIA5</accession>
<dbReference type="PANTHER" id="PTHR12124">
    <property type="entry name" value="POLYMYOSITIS/SCLERODERMA AUTOANTIGEN-RELATED"/>
    <property type="match status" value="1"/>
</dbReference>
<dbReference type="GO" id="GO:0071040">
    <property type="term" value="P:nuclear polyadenylation-dependent antisense transcript catabolic process"/>
    <property type="evidence" value="ECO:0007669"/>
    <property type="project" value="TreeGrafter"/>
</dbReference>
<dbReference type="InterPro" id="IPR002121">
    <property type="entry name" value="HRDC_dom"/>
</dbReference>
<dbReference type="KEGG" id="bbes:BESB_006090"/>
<dbReference type="Pfam" id="PF01612">
    <property type="entry name" value="DNA_pol_A_exo1"/>
    <property type="match status" value="1"/>
</dbReference>
<feature type="region of interest" description="Disordered" evidence="6">
    <location>
        <begin position="816"/>
        <end position="848"/>
    </location>
</feature>
<evidence type="ECO:0000256" key="1">
    <source>
        <dbReference type="ARBA" id="ARBA00004123"/>
    </source>
</evidence>
<dbReference type="GeneID" id="40305672"/>
<feature type="compositionally biased region" description="Low complexity" evidence="6">
    <location>
        <begin position="388"/>
        <end position="400"/>
    </location>
</feature>
<dbReference type="PROSITE" id="PS50967">
    <property type="entry name" value="HRDC"/>
    <property type="match status" value="1"/>
</dbReference>
<dbReference type="GO" id="GO:0000175">
    <property type="term" value="F:3'-5'-RNA exonuclease activity"/>
    <property type="evidence" value="ECO:0007669"/>
    <property type="project" value="InterPro"/>
</dbReference>
<feature type="domain" description="HRDC" evidence="7">
    <location>
        <begin position="704"/>
        <end position="784"/>
    </location>
</feature>
<dbReference type="InterPro" id="IPR044876">
    <property type="entry name" value="HRDC_dom_sf"/>
</dbReference>
<dbReference type="EMBL" id="NWUJ01000001">
    <property type="protein sequence ID" value="PFH38268.1"/>
    <property type="molecule type" value="Genomic_DNA"/>
</dbReference>
<dbReference type="InterPro" id="IPR049559">
    <property type="entry name" value="Rrp6p-like_exo"/>
</dbReference>
<dbReference type="InterPro" id="IPR012337">
    <property type="entry name" value="RNaseH-like_sf"/>
</dbReference>
<reference evidence="8 9" key="1">
    <citation type="submission" date="2017-09" db="EMBL/GenBank/DDBJ databases">
        <title>Genome sequencing of Besnoitia besnoiti strain Bb-Ger1.</title>
        <authorList>
            <person name="Schares G."/>
            <person name="Venepally P."/>
            <person name="Lorenzi H.A."/>
        </authorList>
    </citation>
    <scope>NUCLEOTIDE SEQUENCE [LARGE SCALE GENOMIC DNA]</scope>
    <source>
        <strain evidence="8 9">Bb-Ger1</strain>
    </source>
</reference>
<dbReference type="GO" id="GO:0003727">
    <property type="term" value="F:single-stranded RNA binding"/>
    <property type="evidence" value="ECO:0007669"/>
    <property type="project" value="TreeGrafter"/>
</dbReference>
<proteinExistence type="predicted"/>
<dbReference type="GO" id="GO:0071051">
    <property type="term" value="P:poly(A)-dependent snoRNA 3'-end processing"/>
    <property type="evidence" value="ECO:0007669"/>
    <property type="project" value="TreeGrafter"/>
</dbReference>
<dbReference type="GO" id="GO:0000467">
    <property type="term" value="P:exonucleolytic trimming to generate mature 3'-end of 5.8S rRNA from tricistronic rRNA transcript (SSU-rRNA, 5.8S rRNA, LSU-rRNA)"/>
    <property type="evidence" value="ECO:0007669"/>
    <property type="project" value="InterPro"/>
</dbReference>
<feature type="compositionally biased region" description="Low complexity" evidence="6">
    <location>
        <begin position="319"/>
        <end position="333"/>
    </location>
</feature>
<feature type="compositionally biased region" description="Basic and acidic residues" evidence="6">
    <location>
        <begin position="1189"/>
        <end position="1201"/>
    </location>
</feature>
<dbReference type="GO" id="GO:0071039">
    <property type="term" value="P:nuclear polyadenylation-dependent CUT catabolic process"/>
    <property type="evidence" value="ECO:0007669"/>
    <property type="project" value="TreeGrafter"/>
</dbReference>
<feature type="region of interest" description="Disordered" evidence="6">
    <location>
        <begin position="303"/>
        <end position="362"/>
    </location>
</feature>
<dbReference type="RefSeq" id="XP_029222277.1">
    <property type="nucleotide sequence ID" value="XM_029359364.1"/>
</dbReference>
<feature type="region of interest" description="Disordered" evidence="6">
    <location>
        <begin position="165"/>
        <end position="197"/>
    </location>
</feature>
<dbReference type="InterPro" id="IPR045092">
    <property type="entry name" value="Rrp6-like"/>
</dbReference>
<feature type="compositionally biased region" description="Low complexity" evidence="6">
    <location>
        <begin position="915"/>
        <end position="924"/>
    </location>
</feature>
<evidence type="ECO:0000256" key="6">
    <source>
        <dbReference type="SAM" id="MobiDB-lite"/>
    </source>
</evidence>
<evidence type="ECO:0000256" key="2">
    <source>
        <dbReference type="ARBA" id="ARBA00022722"/>
    </source>
</evidence>
<name>A0A2A9MIA5_BESBE</name>
<feature type="compositionally biased region" description="Acidic residues" evidence="6">
    <location>
        <begin position="833"/>
        <end position="848"/>
    </location>
</feature>
<dbReference type="Proteomes" id="UP000224006">
    <property type="component" value="Chromosome I"/>
</dbReference>
<keyword evidence="3" id="KW-0378">Hydrolase</keyword>
<dbReference type="SMART" id="SM00474">
    <property type="entry name" value="35EXOc"/>
    <property type="match status" value="1"/>
</dbReference>
<evidence type="ECO:0000256" key="5">
    <source>
        <dbReference type="ARBA" id="ARBA00023242"/>
    </source>
</evidence>
<dbReference type="GO" id="GO:0071038">
    <property type="term" value="P:TRAMP-dependent tRNA surveillance pathway"/>
    <property type="evidence" value="ECO:0007669"/>
    <property type="project" value="TreeGrafter"/>
</dbReference>